<feature type="region of interest" description="Disordered" evidence="4">
    <location>
        <begin position="623"/>
        <end position="657"/>
    </location>
</feature>
<dbReference type="EMBL" id="JAODUO010001127">
    <property type="protein sequence ID" value="KAK2170902.1"/>
    <property type="molecule type" value="Genomic_DNA"/>
</dbReference>
<dbReference type="InterPro" id="IPR000372">
    <property type="entry name" value="LRRNT"/>
</dbReference>
<evidence type="ECO:0000256" key="3">
    <source>
        <dbReference type="ARBA" id="ARBA00022737"/>
    </source>
</evidence>
<feature type="transmembrane region" description="Helical" evidence="5">
    <location>
        <begin position="490"/>
        <end position="513"/>
    </location>
</feature>
<keyword evidence="5" id="KW-1133">Transmembrane helix</keyword>
<accession>A0AAD9NHW4</accession>
<evidence type="ECO:0000256" key="4">
    <source>
        <dbReference type="SAM" id="MobiDB-lite"/>
    </source>
</evidence>
<reference evidence="7" key="1">
    <citation type="journal article" date="2023" name="Mol. Biol. Evol.">
        <title>Third-Generation Sequencing Reveals the Adaptive Role of the Epigenome in Three Deep-Sea Polychaetes.</title>
        <authorList>
            <person name="Perez M."/>
            <person name="Aroh O."/>
            <person name="Sun Y."/>
            <person name="Lan Y."/>
            <person name="Juniper S.K."/>
            <person name="Young C.R."/>
            <person name="Angers B."/>
            <person name="Qian P.Y."/>
        </authorList>
    </citation>
    <scope>NUCLEOTIDE SEQUENCE</scope>
    <source>
        <strain evidence="7">R07B-5</strain>
    </source>
</reference>
<keyword evidence="3" id="KW-0677">Repeat</keyword>
<dbReference type="PANTHER" id="PTHR24369:SF213">
    <property type="entry name" value="INSULIN LIKE GROWTH FACTOR BINDING PROTEIN ACID LABILE SUBUNIT"/>
    <property type="match status" value="1"/>
</dbReference>
<keyword evidence="2" id="KW-0732">Signal</keyword>
<dbReference type="InterPro" id="IPR001611">
    <property type="entry name" value="Leu-rich_rpt"/>
</dbReference>
<dbReference type="SUPFAM" id="SSF52058">
    <property type="entry name" value="L domain-like"/>
    <property type="match status" value="1"/>
</dbReference>
<feature type="compositionally biased region" description="Low complexity" evidence="4">
    <location>
        <begin position="628"/>
        <end position="639"/>
    </location>
</feature>
<feature type="region of interest" description="Disordered" evidence="4">
    <location>
        <begin position="689"/>
        <end position="730"/>
    </location>
</feature>
<comment type="caution">
    <text evidence="7">The sequence shown here is derived from an EMBL/GenBank/DDBJ whole genome shotgun (WGS) entry which is preliminary data.</text>
</comment>
<sequence length="730" mass="79908">MVSNYSVIIIRQVAREAVIAWWTLTTFLTLATATCPQVCRCRHNDMVVDCSGRQLRALPGGLQPNITQLRLSNNNFVTLAPSMFSHYPSLHHLDLSRNRIVEVSALALNQLSSLSHLNLSNNAITSLYPDTFRDLQRATVIDLSGNRFETLPVGLFRRCSELATLLLGNNRLTSEVFWVVRSVTWLQYLDLSYNWLVQLPYAMLADMRALQILSMTHAHIRNIDPNAFVGMRDLQFLYLSANQLDDINPEMFEPLDTLSQLDIADNHIKCACSTHRFQDWLMNSGVLLLRSVSCTTTDGAPVSVEDSDLSFLCDENGRDITTVRPVTFTVPTTAAPRATTTTTTITTTTTTTTVAPPTATREAPVTPPVRRYEQCGAINSEVEVKLHSCTDMTARVGWTASGLPRSARIVVTCYGFGDDARHVTKPFPVAKKQATVHGLRESTTYMACVTVERCTRLVSCTHFTTSRRVAVTTSDPTAATATASWSRTHVIGAALALALVLLVACVVVCLLLARRRRRRRHKRPVTIVTSGGGACGPSSRTRLNSLQRAVQHGVIVDDNQYESIPVDGRSLPRLHKFPPFDGGSYAATCACGMAAKYGVPCDCGAPGQDACVYDGDGYLEPVSIAVHPSPTSQSNSQSSGPRRFTKPGCEDASDATDALLSPSLKEQLARSLAEREQRANQARLAGQARYYKNVSPCPPQLPPRDLPLSRPTSPPMSPHLYSAVDESGMS</sequence>
<evidence type="ECO:0000313" key="8">
    <source>
        <dbReference type="Proteomes" id="UP001209878"/>
    </source>
</evidence>
<dbReference type="SMART" id="SM00013">
    <property type="entry name" value="LRRNT"/>
    <property type="match status" value="1"/>
</dbReference>
<evidence type="ECO:0000256" key="1">
    <source>
        <dbReference type="ARBA" id="ARBA00022614"/>
    </source>
</evidence>
<keyword evidence="8" id="KW-1185">Reference proteome</keyword>
<dbReference type="InterPro" id="IPR032675">
    <property type="entry name" value="LRR_dom_sf"/>
</dbReference>
<name>A0AAD9NHW4_RIDPI</name>
<evidence type="ECO:0000313" key="7">
    <source>
        <dbReference type="EMBL" id="KAK2170902.1"/>
    </source>
</evidence>
<protein>
    <recommendedName>
        <fullName evidence="6">LRRNT domain-containing protein</fullName>
    </recommendedName>
</protein>
<keyword evidence="5" id="KW-0812">Transmembrane</keyword>
<keyword evidence="5" id="KW-0472">Membrane</keyword>
<keyword evidence="1" id="KW-0433">Leucine-rich repeat</keyword>
<dbReference type="AlphaFoldDB" id="A0AAD9NHW4"/>
<evidence type="ECO:0000259" key="6">
    <source>
        <dbReference type="SMART" id="SM00013"/>
    </source>
</evidence>
<gene>
    <name evidence="7" type="ORF">NP493_1128g00051</name>
</gene>
<dbReference type="Proteomes" id="UP001209878">
    <property type="component" value="Unassembled WGS sequence"/>
</dbReference>
<dbReference type="PROSITE" id="PS51450">
    <property type="entry name" value="LRR"/>
    <property type="match status" value="3"/>
</dbReference>
<dbReference type="InterPro" id="IPR003591">
    <property type="entry name" value="Leu-rich_rpt_typical-subtyp"/>
</dbReference>
<feature type="compositionally biased region" description="Pro residues" evidence="4">
    <location>
        <begin position="696"/>
        <end position="705"/>
    </location>
</feature>
<organism evidence="7 8">
    <name type="scientific">Ridgeia piscesae</name>
    <name type="common">Tubeworm</name>
    <dbReference type="NCBI Taxonomy" id="27915"/>
    <lineage>
        <taxon>Eukaryota</taxon>
        <taxon>Metazoa</taxon>
        <taxon>Spiralia</taxon>
        <taxon>Lophotrochozoa</taxon>
        <taxon>Annelida</taxon>
        <taxon>Polychaeta</taxon>
        <taxon>Sedentaria</taxon>
        <taxon>Canalipalpata</taxon>
        <taxon>Sabellida</taxon>
        <taxon>Siboglinidae</taxon>
        <taxon>Ridgeia</taxon>
    </lineage>
</organism>
<dbReference type="SMART" id="SM00369">
    <property type="entry name" value="LRR_TYP"/>
    <property type="match status" value="7"/>
</dbReference>
<dbReference type="PANTHER" id="PTHR24369">
    <property type="entry name" value="ANTIGEN BSP, PUTATIVE-RELATED"/>
    <property type="match status" value="1"/>
</dbReference>
<dbReference type="Gene3D" id="3.80.10.10">
    <property type="entry name" value="Ribonuclease Inhibitor"/>
    <property type="match status" value="1"/>
</dbReference>
<evidence type="ECO:0000256" key="2">
    <source>
        <dbReference type="ARBA" id="ARBA00022729"/>
    </source>
</evidence>
<dbReference type="GO" id="GO:0005886">
    <property type="term" value="C:plasma membrane"/>
    <property type="evidence" value="ECO:0007669"/>
    <property type="project" value="TreeGrafter"/>
</dbReference>
<feature type="domain" description="LRRNT" evidence="6">
    <location>
        <begin position="34"/>
        <end position="68"/>
    </location>
</feature>
<proteinExistence type="predicted"/>
<evidence type="ECO:0000256" key="5">
    <source>
        <dbReference type="SAM" id="Phobius"/>
    </source>
</evidence>
<dbReference type="InterPro" id="IPR050541">
    <property type="entry name" value="LRR_TM_domain-containing"/>
</dbReference>
<dbReference type="Pfam" id="PF13855">
    <property type="entry name" value="LRR_8"/>
    <property type="match status" value="2"/>
</dbReference>